<evidence type="ECO:0000313" key="5">
    <source>
        <dbReference type="Proteomes" id="UP000753376"/>
    </source>
</evidence>
<evidence type="ECO:0000256" key="2">
    <source>
        <dbReference type="SAM" id="Phobius"/>
    </source>
</evidence>
<proteinExistence type="predicted"/>
<dbReference type="PANTHER" id="PTHR45138">
    <property type="entry name" value="REGULATORY COMPONENTS OF SENSORY TRANSDUCTION SYSTEM"/>
    <property type="match status" value="1"/>
</dbReference>
<keyword evidence="2" id="KW-0472">Membrane</keyword>
<sequence>MLKRLKTDFRLSIITILGASALLGITPFAFMRFFQGNYVAGFVDTTILLVVSGGMAYAWVTGDTRRSGMVLAVVACSGAVAVAAIVGEVGLFWLYPCLVTAFFLVSPRVATLLNVSSIAAMIVQGDAFKSDVQMWTFVATALVVSATAYAFALRSDNQRERLEHLATIDPLTGVKNRRSMDEELNEAAAHAERTGLPYALVILDIDHFKKVNDEFGHAAGDLILVDMVTLVQQNTRKYDQLFRFGGEEFVLLLPGVDGEGLLSVMNNLQHVLRKKMKHPGGAITASFGVALLKHGESVESWLERADAALYEAKEAGRDRVIFSDTMPACDSDQPSDKPELAT</sequence>
<comment type="caution">
    <text evidence="4">The sequence shown here is derived from an EMBL/GenBank/DDBJ whole genome shotgun (WGS) entry which is preliminary data.</text>
</comment>
<feature type="transmembrane region" description="Helical" evidence="2">
    <location>
        <begin position="39"/>
        <end position="60"/>
    </location>
</feature>
<protein>
    <recommendedName>
        <fullName evidence="1">diguanylate cyclase</fullName>
        <ecNumber evidence="1">2.7.7.65</ecNumber>
    </recommendedName>
</protein>
<dbReference type="PROSITE" id="PS50887">
    <property type="entry name" value="GGDEF"/>
    <property type="match status" value="1"/>
</dbReference>
<dbReference type="PANTHER" id="PTHR45138:SF9">
    <property type="entry name" value="DIGUANYLATE CYCLASE DGCM-RELATED"/>
    <property type="match status" value="1"/>
</dbReference>
<gene>
    <name evidence="4" type="ORF">KO508_01780</name>
</gene>
<feature type="transmembrane region" description="Helical" evidence="2">
    <location>
        <begin position="12"/>
        <end position="33"/>
    </location>
</feature>
<feature type="domain" description="GGDEF" evidence="3">
    <location>
        <begin position="196"/>
        <end position="325"/>
    </location>
</feature>
<dbReference type="EMBL" id="JAHKPV010000001">
    <property type="protein sequence ID" value="MBU2872724.1"/>
    <property type="molecule type" value="Genomic_DNA"/>
</dbReference>
<evidence type="ECO:0000313" key="4">
    <source>
        <dbReference type="EMBL" id="MBU2872724.1"/>
    </source>
</evidence>
<dbReference type="Proteomes" id="UP000753376">
    <property type="component" value="Unassembled WGS sequence"/>
</dbReference>
<dbReference type="InterPro" id="IPR050469">
    <property type="entry name" value="Diguanylate_Cyclase"/>
</dbReference>
<evidence type="ECO:0000259" key="3">
    <source>
        <dbReference type="PROSITE" id="PS50887"/>
    </source>
</evidence>
<name>A0ABS6A4R6_9GAMM</name>
<dbReference type="Pfam" id="PF00990">
    <property type="entry name" value="GGDEF"/>
    <property type="match status" value="1"/>
</dbReference>
<feature type="transmembrane region" description="Helical" evidence="2">
    <location>
        <begin position="72"/>
        <end position="95"/>
    </location>
</feature>
<keyword evidence="5" id="KW-1185">Reference proteome</keyword>
<dbReference type="RefSeq" id="WP_216006625.1">
    <property type="nucleotide sequence ID" value="NZ_JAHKPV010000001.1"/>
</dbReference>
<accession>A0ABS6A4R6</accession>
<organism evidence="4 5">
    <name type="scientific">Marinobacter salexigens</name>
    <dbReference type="NCBI Taxonomy" id="1925763"/>
    <lineage>
        <taxon>Bacteria</taxon>
        <taxon>Pseudomonadati</taxon>
        <taxon>Pseudomonadota</taxon>
        <taxon>Gammaproteobacteria</taxon>
        <taxon>Pseudomonadales</taxon>
        <taxon>Marinobacteraceae</taxon>
        <taxon>Marinobacter</taxon>
    </lineage>
</organism>
<keyword evidence="2" id="KW-1133">Transmembrane helix</keyword>
<dbReference type="EC" id="2.7.7.65" evidence="1"/>
<dbReference type="NCBIfam" id="TIGR00254">
    <property type="entry name" value="GGDEF"/>
    <property type="match status" value="1"/>
</dbReference>
<evidence type="ECO:0000256" key="1">
    <source>
        <dbReference type="ARBA" id="ARBA00012528"/>
    </source>
</evidence>
<dbReference type="SMART" id="SM00267">
    <property type="entry name" value="GGDEF"/>
    <property type="match status" value="1"/>
</dbReference>
<dbReference type="CDD" id="cd01949">
    <property type="entry name" value="GGDEF"/>
    <property type="match status" value="1"/>
</dbReference>
<keyword evidence="2" id="KW-0812">Transmembrane</keyword>
<feature type="transmembrane region" description="Helical" evidence="2">
    <location>
        <begin position="135"/>
        <end position="153"/>
    </location>
</feature>
<dbReference type="InterPro" id="IPR000160">
    <property type="entry name" value="GGDEF_dom"/>
</dbReference>
<reference evidence="4 5" key="1">
    <citation type="submission" date="2021-05" db="EMBL/GenBank/DDBJ databases">
        <title>Draft genomes of bacteria isolated from model marine particles.</title>
        <authorList>
            <person name="Datta M.S."/>
            <person name="Schwartzman J.A."/>
            <person name="Enke T.N."/>
            <person name="Saavedra J."/>
            <person name="Cermak N."/>
            <person name="Cordero O.X."/>
        </authorList>
    </citation>
    <scope>NUCLEOTIDE SEQUENCE [LARGE SCALE GENOMIC DNA]</scope>
    <source>
        <strain evidence="4 5">D2M19</strain>
    </source>
</reference>